<evidence type="ECO:0000259" key="12">
    <source>
        <dbReference type="PROSITE" id="PS50027"/>
    </source>
</evidence>
<accession>A0A177B6W3</accession>
<dbReference type="Pfam" id="PF00053">
    <property type="entry name" value="EGF_laminin"/>
    <property type="match status" value="17"/>
</dbReference>
<dbReference type="FunFam" id="2.10.25.10:FF:000011">
    <property type="entry name" value="Cadherin EGF LAG seven-pass G-type receptor"/>
    <property type="match status" value="1"/>
</dbReference>
<evidence type="ECO:0000259" key="13">
    <source>
        <dbReference type="PROSITE" id="PS51117"/>
    </source>
</evidence>
<feature type="domain" description="Laminin EGF-like" evidence="12">
    <location>
        <begin position="459"/>
        <end position="504"/>
    </location>
</feature>
<feature type="disulfide bond" evidence="10">
    <location>
        <begin position="505"/>
        <end position="517"/>
    </location>
</feature>
<dbReference type="GO" id="GO:0009888">
    <property type="term" value="P:tissue development"/>
    <property type="evidence" value="ECO:0007669"/>
    <property type="project" value="TreeGrafter"/>
</dbReference>
<feature type="disulfide bond" evidence="10">
    <location>
        <begin position="526"/>
        <end position="535"/>
    </location>
</feature>
<dbReference type="GO" id="GO:0009887">
    <property type="term" value="P:animal organ morphogenesis"/>
    <property type="evidence" value="ECO:0007669"/>
    <property type="project" value="TreeGrafter"/>
</dbReference>
<dbReference type="InterPro" id="IPR050440">
    <property type="entry name" value="Laminin/Netrin_ECM"/>
</dbReference>
<feature type="disulfide bond" evidence="10">
    <location>
        <begin position="643"/>
        <end position="655"/>
    </location>
</feature>
<dbReference type="EMBL" id="LWCA01000195">
    <property type="protein sequence ID" value="OAF70039.1"/>
    <property type="molecule type" value="Genomic_DNA"/>
</dbReference>
<dbReference type="FunFam" id="2.10.25.10:FF:000082">
    <property type="entry name" value="Laminin subunit alpha 1"/>
    <property type="match status" value="1"/>
</dbReference>
<feature type="domain" description="Laminin EGF-like" evidence="12">
    <location>
        <begin position="643"/>
        <end position="688"/>
    </location>
</feature>
<dbReference type="PROSITE" id="PS51117">
    <property type="entry name" value="LAMININ_NTER"/>
    <property type="match status" value="1"/>
</dbReference>
<keyword evidence="2" id="KW-0964">Secreted</keyword>
<evidence type="ECO:0000256" key="8">
    <source>
        <dbReference type="ARBA" id="ARBA00023180"/>
    </source>
</evidence>
<evidence type="ECO:0000256" key="10">
    <source>
        <dbReference type="PROSITE-ProRule" id="PRU00460"/>
    </source>
</evidence>
<keyword evidence="15" id="KW-1185">Reference proteome</keyword>
<feature type="domain" description="Laminin EGF-like" evidence="12">
    <location>
        <begin position="1325"/>
        <end position="1370"/>
    </location>
</feature>
<dbReference type="FunFam" id="2.10.25.10:FF:000090">
    <property type="entry name" value="laminin subunit alpha"/>
    <property type="match status" value="2"/>
</dbReference>
<dbReference type="OrthoDB" id="5984158at2759"/>
<dbReference type="InterPro" id="IPR000034">
    <property type="entry name" value="Laminin_IV"/>
</dbReference>
<feature type="disulfide bond" evidence="10">
    <location>
        <begin position="664"/>
        <end position="673"/>
    </location>
</feature>
<feature type="domain" description="Laminin EGF-like" evidence="12">
    <location>
        <begin position="749"/>
        <end position="800"/>
    </location>
</feature>
<evidence type="ECO:0000313" key="14">
    <source>
        <dbReference type="EMBL" id="OAF70039.1"/>
    </source>
</evidence>
<feature type="disulfide bond" evidence="10">
    <location>
        <begin position="597"/>
        <end position="609"/>
    </location>
</feature>
<keyword evidence="3" id="KW-0272">Extracellular matrix</keyword>
<evidence type="ECO:0000256" key="3">
    <source>
        <dbReference type="ARBA" id="ARBA00022530"/>
    </source>
</evidence>
<feature type="disulfide bond" evidence="10">
    <location>
        <begin position="771"/>
        <end position="780"/>
    </location>
</feature>
<name>A0A177B6W3_9BILA</name>
<dbReference type="Gene3D" id="2.170.300.10">
    <property type="entry name" value="Tie2 ligand-binding domain superfamily"/>
    <property type="match status" value="2"/>
</dbReference>
<reference evidence="14 15" key="1">
    <citation type="submission" date="2016-04" db="EMBL/GenBank/DDBJ databases">
        <title>The genome of Intoshia linei affirms orthonectids as highly simplified spiralians.</title>
        <authorList>
            <person name="Mikhailov K.V."/>
            <person name="Slusarev G.S."/>
            <person name="Nikitin M.A."/>
            <person name="Logacheva M.D."/>
            <person name="Penin A."/>
            <person name="Aleoshin V."/>
            <person name="Panchin Y.V."/>
        </authorList>
    </citation>
    <scope>NUCLEOTIDE SEQUENCE [LARGE SCALE GENOMIC DNA]</scope>
    <source>
        <strain evidence="14">Intl2013</strain>
        <tissue evidence="14">Whole animal</tissue>
    </source>
</reference>
<keyword evidence="8" id="KW-0325">Glycoprotein</keyword>
<dbReference type="SMART" id="SM00181">
    <property type="entry name" value="EGF"/>
    <property type="match status" value="9"/>
</dbReference>
<feature type="disulfide bond" evidence="10">
    <location>
        <begin position="1456"/>
        <end position="1473"/>
    </location>
</feature>
<feature type="domain" description="Laminin EGF-like" evidence="12">
    <location>
        <begin position="1371"/>
        <end position="1414"/>
    </location>
</feature>
<dbReference type="SMART" id="SM00180">
    <property type="entry name" value="EGF_Lam"/>
    <property type="match status" value="20"/>
</dbReference>
<feature type="disulfide bond" evidence="10">
    <location>
        <begin position="618"/>
        <end position="627"/>
    </location>
</feature>
<keyword evidence="7 10" id="KW-1015">Disulfide bond</keyword>
<feature type="disulfide bond" evidence="10">
    <location>
        <begin position="1454"/>
        <end position="1466"/>
    </location>
</feature>
<evidence type="ECO:0000256" key="1">
    <source>
        <dbReference type="ARBA" id="ARBA00004302"/>
    </source>
</evidence>
<feature type="domain" description="Laminin N-terminal" evidence="13">
    <location>
        <begin position="57"/>
        <end position="309"/>
    </location>
</feature>
<feature type="disulfide bond" evidence="10">
    <location>
        <begin position="1475"/>
        <end position="1484"/>
    </location>
</feature>
<dbReference type="GO" id="GO:0005604">
    <property type="term" value="C:basement membrane"/>
    <property type="evidence" value="ECO:0007669"/>
    <property type="project" value="UniProtKB-SubCell"/>
</dbReference>
<feature type="disulfide bond" evidence="10">
    <location>
        <begin position="459"/>
        <end position="471"/>
    </location>
</feature>
<feature type="disulfide bond" evidence="10">
    <location>
        <begin position="507"/>
        <end position="524"/>
    </location>
</feature>
<dbReference type="InterPro" id="IPR002049">
    <property type="entry name" value="LE_dom"/>
</dbReference>
<dbReference type="PROSITE" id="PS01248">
    <property type="entry name" value="EGF_LAM_1"/>
    <property type="match status" value="8"/>
</dbReference>
<feature type="disulfide bond" evidence="10">
    <location>
        <begin position="1829"/>
        <end position="1838"/>
    </location>
</feature>
<dbReference type="Pfam" id="PF00052">
    <property type="entry name" value="Laminin_B"/>
    <property type="match status" value="1"/>
</dbReference>
<dbReference type="PANTHER" id="PTHR10574:SF406">
    <property type="entry name" value="LAMININ SUBUNIT ALPHA 5"/>
    <property type="match status" value="1"/>
</dbReference>
<dbReference type="Proteomes" id="UP000078046">
    <property type="component" value="Unassembled WGS sequence"/>
</dbReference>
<keyword evidence="4 11" id="KW-0732">Signal</keyword>
<dbReference type="PROSITE" id="PS00022">
    <property type="entry name" value="EGF_1"/>
    <property type="match status" value="1"/>
</dbReference>
<dbReference type="PROSITE" id="PS50027">
    <property type="entry name" value="EGF_LAM_2"/>
    <property type="match status" value="9"/>
</dbReference>
<dbReference type="InterPro" id="IPR000742">
    <property type="entry name" value="EGF"/>
</dbReference>
<feature type="domain" description="Laminin EGF-like" evidence="12">
    <location>
        <begin position="597"/>
        <end position="642"/>
    </location>
</feature>
<gene>
    <name evidence="14" type="ORF">A3Q56_02215</name>
</gene>
<evidence type="ECO:0000256" key="11">
    <source>
        <dbReference type="SAM" id="SignalP"/>
    </source>
</evidence>
<dbReference type="SUPFAM" id="SSF57196">
    <property type="entry name" value="EGF/Laminin"/>
    <property type="match status" value="15"/>
</dbReference>
<evidence type="ECO:0000256" key="7">
    <source>
        <dbReference type="ARBA" id="ARBA00023157"/>
    </source>
</evidence>
<feature type="disulfide bond" evidence="10">
    <location>
        <begin position="480"/>
        <end position="489"/>
    </location>
</feature>
<dbReference type="Gene3D" id="2.60.120.260">
    <property type="entry name" value="Galactose-binding domain-like"/>
    <property type="match status" value="1"/>
</dbReference>
<organism evidence="14 15">
    <name type="scientific">Intoshia linei</name>
    <dbReference type="NCBI Taxonomy" id="1819745"/>
    <lineage>
        <taxon>Eukaryota</taxon>
        <taxon>Metazoa</taxon>
        <taxon>Spiralia</taxon>
        <taxon>Lophotrochozoa</taxon>
        <taxon>Mesozoa</taxon>
        <taxon>Orthonectida</taxon>
        <taxon>Rhopaluridae</taxon>
        <taxon>Intoshia</taxon>
    </lineage>
</organism>
<dbReference type="InterPro" id="IPR008211">
    <property type="entry name" value="Laminin_N"/>
</dbReference>
<evidence type="ECO:0000256" key="6">
    <source>
        <dbReference type="ARBA" id="ARBA00022869"/>
    </source>
</evidence>
<feature type="chain" id="PRO_5008056871" evidence="11">
    <location>
        <begin position="17"/>
        <end position="2103"/>
    </location>
</feature>
<comment type="caution">
    <text evidence="10">Lacks conserved residue(s) required for the propagation of feature annotation.</text>
</comment>
<feature type="domain" description="Laminin EGF-like" evidence="12">
    <location>
        <begin position="505"/>
        <end position="550"/>
    </location>
</feature>
<evidence type="ECO:0000256" key="9">
    <source>
        <dbReference type="ARBA" id="ARBA00023292"/>
    </source>
</evidence>
<dbReference type="Gene3D" id="2.10.25.10">
    <property type="entry name" value="Laminin"/>
    <property type="match status" value="15"/>
</dbReference>
<keyword evidence="5" id="KW-0677">Repeat</keyword>
<feature type="disulfide bond" evidence="10">
    <location>
        <begin position="461"/>
        <end position="478"/>
    </location>
</feature>
<evidence type="ECO:0000313" key="15">
    <source>
        <dbReference type="Proteomes" id="UP000078046"/>
    </source>
</evidence>
<dbReference type="PRINTS" id="PR00011">
    <property type="entry name" value="EGFLAMININ"/>
</dbReference>
<evidence type="ECO:0000256" key="2">
    <source>
        <dbReference type="ARBA" id="ARBA00022525"/>
    </source>
</evidence>
<comment type="caution">
    <text evidence="14">The sequence shown here is derived from an EMBL/GenBank/DDBJ whole genome shotgun (WGS) entry which is preliminary data.</text>
</comment>
<dbReference type="CDD" id="cd00055">
    <property type="entry name" value="EGF_Lam"/>
    <property type="match status" value="15"/>
</dbReference>
<feature type="disulfide bond" evidence="10">
    <location>
        <begin position="1325"/>
        <end position="1337"/>
    </location>
</feature>
<feature type="disulfide bond" evidence="10">
    <location>
        <begin position="1346"/>
        <end position="1355"/>
    </location>
</feature>
<feature type="disulfide bond" evidence="10">
    <location>
        <begin position="645"/>
        <end position="662"/>
    </location>
</feature>
<feature type="disulfide bond" evidence="10">
    <location>
        <begin position="1387"/>
        <end position="1396"/>
    </location>
</feature>
<comment type="subcellular location">
    <subcellularLocation>
        <location evidence="1">Secreted</location>
        <location evidence="1">Extracellular space</location>
        <location evidence="1">Extracellular matrix</location>
        <location evidence="1">Basement membrane</location>
    </subcellularLocation>
</comment>
<feature type="domain" description="Laminin EGF-like" evidence="12">
    <location>
        <begin position="1454"/>
        <end position="1504"/>
    </location>
</feature>
<evidence type="ECO:0000256" key="4">
    <source>
        <dbReference type="ARBA" id="ARBA00022729"/>
    </source>
</evidence>
<keyword evidence="6" id="KW-0084">Basement membrane</keyword>
<dbReference type="Pfam" id="PF00055">
    <property type="entry name" value="Laminin_N"/>
    <property type="match status" value="1"/>
</dbReference>
<evidence type="ECO:0000256" key="5">
    <source>
        <dbReference type="ARBA" id="ARBA00022737"/>
    </source>
</evidence>
<feature type="disulfide bond" evidence="10">
    <location>
        <begin position="1327"/>
        <end position="1344"/>
    </location>
</feature>
<dbReference type="FunFam" id="2.10.25.10:FF:000407">
    <property type="entry name" value="Laminin subunit alpha-3"/>
    <property type="match status" value="1"/>
</dbReference>
<feature type="disulfide bond" evidence="10">
    <location>
        <begin position="599"/>
        <end position="616"/>
    </location>
</feature>
<dbReference type="FunFam" id="2.10.25.10:FF:000189">
    <property type="entry name" value="Laminin subunit alpha 2"/>
    <property type="match status" value="1"/>
</dbReference>
<feature type="signal peptide" evidence="11">
    <location>
        <begin position="1"/>
        <end position="16"/>
    </location>
</feature>
<dbReference type="FunFam" id="2.10.25.10:FF:000209">
    <property type="entry name" value="Laminin subunit alpha 5"/>
    <property type="match status" value="1"/>
</dbReference>
<sequence length="2103" mass="239737">MHVIWFLLGFIRAATFIEYEKTYREIYTEDRKKEISYLEYSNENKTVREYNYDLKNIKNIFSTPTFNMARGKKIVATSTCGDEGESELYCKLTGAKHSFNEKDFSLIRGQYCDYCNLNVANQRHVIEYAIDGTERHWQSPPLSRSIKYNAVNITIDLEQEFHVAYIFVKMANSPRPGVFVLEKTVNFGKTWETWQYFASSRKECDVFFGQENYSDTIVADNSVICTTRFSNVVPLEGGEIVISMINQRPSAKKKKFSRELKDWTRCTGIRFRLLQTRTLHSHLISVQRKDPTVTRRYFYSIKDISIGGSCACNTYASVCDKNDPLYPNRLSCHCQFNTCGETCNQCCRGYQQYPWIPPHDLETDQIPCQAEDKKSINIYGIYSGGGFCQNCQHHTTGINCEKCTDTFFRLDSNSLFKEDGCKRLCQDISGECICKKQYAGEKCNKCNEGFYNYPECLKCDCSIDGTQSQLCEVGGGQCPCKPLYRGLNCNKCKLGRFKFPECIECKCNKAGSINANCDNEIGQCECKQGFNGLNCDICEDGYFSFPSCKKCNCPYKTVENEICDKSNGNCICNKDTQGLECNNCKTNKFKFPECLECNCIEKGASSLQCGNETGICDCLAQYTGKNCEKCIENFYNFPNCVRCDCHYKGSTKTQCDLKTGKCECWENYTGNKCNSCKLGYFNYPYCEKCSCNVLGTETNSISEIDESNCTENDNLECKCKLNVHGNKCDKCKIGFFDLSQYNTDGCTNCECYTNGTVNRIKKCNDIGQCFCKLFVTGKKCEKCVPGTYLSKLENYFGCKECNCQIGGSMFNYCDQMTGACFCKNNVIGRTCNEPADYHFYPLLHQLKYEMEICTTQSGGRVRYDYDKRIFPDYSWLGYAIFSNIQSSMIANVNIKYEDVYQLLIRYVNYNYEKVELDVEFLSPGIESQNLKTILKYTNIPKFHYLGNRGVTVSVLLKTTVKKIIFSVNSKLYIDYFVLLPATYTEASNLKKTVHHSCNMNKKNEMCIKFENIKMKNSIQLATIMDKKLKVSLTVEEHLRDLIKLDKGITKVKLYWENETTHGYFEKFITVLEYFQYKGNVKNEIIYKTGLDFVRYRQILSDCFYTHFCRHVIMDNDGQVLKNEYKSHALLEFNLFESDSLILHAIYYIPESEWDDNYLVPQFKCLSEKNECQSLPYSYLGTNLFDIKSSNGTTGLGLGYNGCYPLDSVEIKMKICKNIQGCMRNIEWKNIKSETSLSGEFSADGESDLKITSIYLTNESDNPTLNPTPITSTIQNDINSLNSIQISKLFLEKCIDKYYDVISKSLFCKNAIFSITMEFNHGALPCDCNPDGSIDKNCDKYGGKCKCLNAVIGRKCDTCKSGYFGFPLCKECVCNSGVCDSITGQCICPPMVIGKNCDKCQDETFGFDKIIGCEKCDCNMRGVLREDNVCDNYINGRTCDKCVYGYYSFPSCYKCDCDINGSKKYVCDQNTGDCYCKRNVQGDGCDTCIRGSFYLDSKNKYGCTSCFCFGITNVCDSSYLVWNMISDISKWVIVQNSIYNDSIILDHIREPNYIGYYLKNKKFEAPLYWQAPKEYLRNKIRSYGGILSYSIWFSNAENYEFNEAYILTDIRLSNNESTIACTINEQPIPNETLNIQIYLIESCSLGYYQDYINGEHVCKECDCNGQADTCNSKNGQNNYIGKNCNKCPEGYYENTNRRRCDPCLCPDEERVFATTCIPDEYFVTHTCVCKEGYIGKYCDQCDIGYAGITQLSGGQCKKCECNDNIDMSDPHSCDRFTGKCLKCINNTTGNKCENCLINFYGNAINHQCRKCECDKYGTKTCKSDSGKCICKENVIGITCDKCKLNYYGINSGNGCLPCNCKIFKNFKLISNENSTHPIESAPECDIESGKCNCPYGVGGRDCSECLQNYWNYKPSGCSECKCDSKGSISCSSETGVCECAQGYVGTDCENCEKRFINQNNTCKACDNCVHQLIDEFEILKKRNDEFNKIMVNLTSSGVISNIFNYIQNKIDGFKKYFHNINSNATNSLEFSYYENTMENFHSTNQNVKYNSYIICVNFFSSRLNEAVKGNVTFSKEVTRSFKCSFRSFSFLLTFAASLIHSDIN</sequence>
<dbReference type="FunFam" id="2.60.120.260:FF:000092">
    <property type="entry name" value="Laminin subunit alpha-3"/>
    <property type="match status" value="1"/>
</dbReference>
<dbReference type="SMART" id="SM00136">
    <property type="entry name" value="LamNT"/>
    <property type="match status" value="1"/>
</dbReference>
<dbReference type="FunFam" id="2.10.25.10:FF:000130">
    <property type="entry name" value="Laminin subunit beta 1"/>
    <property type="match status" value="1"/>
</dbReference>
<proteinExistence type="predicted"/>
<dbReference type="PANTHER" id="PTHR10574">
    <property type="entry name" value="NETRIN/LAMININ-RELATED"/>
    <property type="match status" value="1"/>
</dbReference>
<feature type="domain" description="Laminin EGF-like" evidence="12">
    <location>
        <begin position="1810"/>
        <end position="1856"/>
    </location>
</feature>
<protein>
    <submittedName>
        <fullName evidence="14">Jagged and Delta protein</fullName>
    </submittedName>
</protein>
<keyword evidence="9 10" id="KW-0424">Laminin EGF-like domain</keyword>